<keyword evidence="2" id="KW-1185">Reference proteome</keyword>
<dbReference type="PANTHER" id="PTHR31257">
    <property type="entry name" value="RICIN B-LIKE LECTIN EULS3"/>
    <property type="match status" value="1"/>
</dbReference>
<dbReference type="Proteomes" id="UP000636709">
    <property type="component" value="Unassembled WGS sequence"/>
</dbReference>
<dbReference type="AlphaFoldDB" id="A0A835EZI5"/>
<dbReference type="InterPro" id="IPR040249">
    <property type="entry name" value="Ricin_B-like_lectin_EULS3-like"/>
</dbReference>
<protein>
    <submittedName>
        <fullName evidence="1">Uncharacterized protein</fullName>
    </submittedName>
</protein>
<name>A0A835EZI5_9POAL</name>
<dbReference type="SUPFAM" id="SSF50370">
    <property type="entry name" value="Ricin B-like lectins"/>
    <property type="match status" value="1"/>
</dbReference>
<dbReference type="PANTHER" id="PTHR31257:SF18">
    <property type="entry name" value="PH DOMAIN-CONTAINING PROTEIN"/>
    <property type="match status" value="1"/>
</dbReference>
<dbReference type="InterPro" id="IPR035992">
    <property type="entry name" value="Ricin_B-like_lectins"/>
</dbReference>
<gene>
    <name evidence="1" type="ORF">HU200_021706</name>
</gene>
<sequence>MQKQFQAAPDHYLADQDCSEDSWVDQMEFAGGIRTQDVLDNERDKSQRKLEVWNVSMKIDGRLLVAPWPELAALRLRRAAAHVQGLLQGRRLDEGRCLAVRDGALVLAPADPADEHQHWFKDARLSLWVKGIEGKPVFFLVNKATGLAVQHSLGPYRPVRLVKFNPDDFDESVLWTESGHMGREFGSIRSMHNVGFGLDAISGDGEDGNDGSVTFLLSEWARGNTQSRKILYWNDAANTTLAGLESEPTCRIYYKADESFSVTVRDGAVCLAPTDSGDAYQHWIQDKRPGKHDQGRGCLPSFRHRQQDHWRRHQGLRGFS</sequence>
<comment type="caution">
    <text evidence="1">The sequence shown here is derived from an EMBL/GenBank/DDBJ whole genome shotgun (WGS) entry which is preliminary data.</text>
</comment>
<dbReference type="EMBL" id="JACEFO010001666">
    <property type="protein sequence ID" value="KAF8723737.1"/>
    <property type="molecule type" value="Genomic_DNA"/>
</dbReference>
<evidence type="ECO:0000313" key="1">
    <source>
        <dbReference type="EMBL" id="KAF8723737.1"/>
    </source>
</evidence>
<accession>A0A835EZI5</accession>
<evidence type="ECO:0000313" key="2">
    <source>
        <dbReference type="Proteomes" id="UP000636709"/>
    </source>
</evidence>
<proteinExistence type="predicted"/>
<organism evidence="1 2">
    <name type="scientific">Digitaria exilis</name>
    <dbReference type="NCBI Taxonomy" id="1010633"/>
    <lineage>
        <taxon>Eukaryota</taxon>
        <taxon>Viridiplantae</taxon>
        <taxon>Streptophyta</taxon>
        <taxon>Embryophyta</taxon>
        <taxon>Tracheophyta</taxon>
        <taxon>Spermatophyta</taxon>
        <taxon>Magnoliopsida</taxon>
        <taxon>Liliopsida</taxon>
        <taxon>Poales</taxon>
        <taxon>Poaceae</taxon>
        <taxon>PACMAD clade</taxon>
        <taxon>Panicoideae</taxon>
        <taxon>Panicodae</taxon>
        <taxon>Paniceae</taxon>
        <taxon>Anthephorinae</taxon>
        <taxon>Digitaria</taxon>
    </lineage>
</organism>
<dbReference type="OrthoDB" id="7769065at2759"/>
<reference evidence="1" key="1">
    <citation type="submission" date="2020-07" db="EMBL/GenBank/DDBJ databases">
        <title>Genome sequence and genetic diversity analysis of an under-domesticated orphan crop, white fonio (Digitaria exilis).</title>
        <authorList>
            <person name="Bennetzen J.L."/>
            <person name="Chen S."/>
            <person name="Ma X."/>
            <person name="Wang X."/>
            <person name="Yssel A.E.J."/>
            <person name="Chaluvadi S.R."/>
            <person name="Johnson M."/>
            <person name="Gangashetty P."/>
            <person name="Hamidou F."/>
            <person name="Sanogo M.D."/>
            <person name="Zwaenepoel A."/>
            <person name="Wallace J."/>
            <person name="Van De Peer Y."/>
            <person name="Van Deynze A."/>
        </authorList>
    </citation>
    <scope>NUCLEOTIDE SEQUENCE</scope>
    <source>
        <tissue evidence="1">Leaves</tissue>
    </source>
</reference>